<organism evidence="3 4">
    <name type="scientific">Jiangella ureilytica</name>
    <dbReference type="NCBI Taxonomy" id="2530374"/>
    <lineage>
        <taxon>Bacteria</taxon>
        <taxon>Bacillati</taxon>
        <taxon>Actinomycetota</taxon>
        <taxon>Actinomycetes</taxon>
        <taxon>Jiangellales</taxon>
        <taxon>Jiangellaceae</taxon>
        <taxon>Jiangella</taxon>
    </lineage>
</organism>
<reference evidence="3 4" key="1">
    <citation type="submission" date="2019-02" db="EMBL/GenBank/DDBJ databases">
        <title>Draft genome sequences of novel Actinobacteria.</title>
        <authorList>
            <person name="Sahin N."/>
            <person name="Ay H."/>
            <person name="Saygin H."/>
        </authorList>
    </citation>
    <scope>NUCLEOTIDE SEQUENCE [LARGE SCALE GENOMIC DNA]</scope>
    <source>
        <strain evidence="3 4">KC603</strain>
    </source>
</reference>
<comment type="caution">
    <text evidence="3">The sequence shown here is derived from an EMBL/GenBank/DDBJ whole genome shotgun (WGS) entry which is preliminary data.</text>
</comment>
<dbReference type="Gene3D" id="3.20.20.70">
    <property type="entry name" value="Aldolase class I"/>
    <property type="match status" value="1"/>
</dbReference>
<dbReference type="EMBL" id="SMKL01000013">
    <property type="protein sequence ID" value="TDC52767.1"/>
    <property type="molecule type" value="Genomic_DNA"/>
</dbReference>
<dbReference type="InterPro" id="IPR013785">
    <property type="entry name" value="Aldolase_TIM"/>
</dbReference>
<dbReference type="GO" id="GO:0008840">
    <property type="term" value="F:4-hydroxy-tetrahydrodipicolinate synthase activity"/>
    <property type="evidence" value="ECO:0007669"/>
    <property type="project" value="TreeGrafter"/>
</dbReference>
<comment type="similarity">
    <text evidence="1">Belongs to the DapA family.</text>
</comment>
<name>A0A4R4RS20_9ACTN</name>
<dbReference type="OrthoDB" id="9778880at2"/>
<sequence>MYERCSSSRLRGRFGSITCEKGGGVAIRAYSKEEAKSVARDMLQGIIPGPTVPLNGDGSIDELGWRHNLRYAVDVIKSPGLYINSYYGTFWVFTGAERRRLLEIAVDEVGDRAFLINRCAHASPREAVDLAKHAQSAGADIVSLVLPQFGYVSEDMLVGYFAMVAREIDLGITIMNTNQSGYSISPELMARIGSEIPNVCALKNHMPMESTIRIRELVGDSIVVIDPNEENFLVNMTKYGQRAVFTGTNMMFDREGATPFKDYVDAGLAGRVDEAEKLHDEMAPLRELHHKWILEPWDALSFCPVARVKFWTEQLGMVGGPAPEPLPQMTEAEKRQLRAEMAEAGLID</sequence>
<dbReference type="Pfam" id="PF00701">
    <property type="entry name" value="DHDPS"/>
    <property type="match status" value="1"/>
</dbReference>
<evidence type="ECO:0000313" key="4">
    <source>
        <dbReference type="Proteomes" id="UP000295621"/>
    </source>
</evidence>
<dbReference type="CDD" id="cd00408">
    <property type="entry name" value="DHDPS-like"/>
    <property type="match status" value="1"/>
</dbReference>
<proteinExistence type="inferred from homology"/>
<dbReference type="Proteomes" id="UP000295621">
    <property type="component" value="Unassembled WGS sequence"/>
</dbReference>
<dbReference type="SMART" id="SM01130">
    <property type="entry name" value="DHDPS"/>
    <property type="match status" value="1"/>
</dbReference>
<dbReference type="InterPro" id="IPR002220">
    <property type="entry name" value="DapA-like"/>
</dbReference>
<dbReference type="AlphaFoldDB" id="A0A4R4RS20"/>
<dbReference type="RefSeq" id="WP_131981047.1">
    <property type="nucleotide sequence ID" value="NZ_SMKL01000013.1"/>
</dbReference>
<dbReference type="PANTHER" id="PTHR12128:SF66">
    <property type="entry name" value="4-HYDROXY-2-OXOGLUTARATE ALDOLASE, MITOCHONDRIAL"/>
    <property type="match status" value="1"/>
</dbReference>
<evidence type="ECO:0000256" key="1">
    <source>
        <dbReference type="ARBA" id="ARBA00007592"/>
    </source>
</evidence>
<dbReference type="PANTHER" id="PTHR12128">
    <property type="entry name" value="DIHYDRODIPICOLINATE SYNTHASE"/>
    <property type="match status" value="1"/>
</dbReference>
<keyword evidence="4" id="KW-1185">Reference proteome</keyword>
<dbReference type="SUPFAM" id="SSF51569">
    <property type="entry name" value="Aldolase"/>
    <property type="match status" value="1"/>
</dbReference>
<evidence type="ECO:0000313" key="3">
    <source>
        <dbReference type="EMBL" id="TDC52767.1"/>
    </source>
</evidence>
<accession>A0A4R4RS20</accession>
<keyword evidence="2" id="KW-0456">Lyase</keyword>
<evidence type="ECO:0000256" key="2">
    <source>
        <dbReference type="ARBA" id="ARBA00023239"/>
    </source>
</evidence>
<gene>
    <name evidence="3" type="ORF">E1212_07905</name>
</gene>
<protein>
    <submittedName>
        <fullName evidence="3">Dihydrodipicolinate synthase family protein</fullName>
    </submittedName>
</protein>